<dbReference type="GO" id="GO:0006826">
    <property type="term" value="P:iron ion transport"/>
    <property type="evidence" value="ECO:0007669"/>
    <property type="project" value="UniProtKB-KW"/>
</dbReference>
<comment type="subcellular location">
    <subcellularLocation>
        <location evidence="1">Cell membrane</location>
        <topology evidence="1">Peripheral membrane protein</topology>
    </subcellularLocation>
</comment>
<dbReference type="InterPro" id="IPR003593">
    <property type="entry name" value="AAA+_ATPase"/>
</dbReference>
<keyword evidence="9" id="KW-0406">Ion transport</keyword>
<keyword evidence="7" id="KW-0067">ATP-binding</keyword>
<dbReference type="InterPro" id="IPR051535">
    <property type="entry name" value="Siderophore_ABC-ATPase"/>
</dbReference>
<dbReference type="GO" id="GO:0016887">
    <property type="term" value="F:ATP hydrolysis activity"/>
    <property type="evidence" value="ECO:0007669"/>
    <property type="project" value="InterPro"/>
</dbReference>
<dbReference type="CDD" id="cd03214">
    <property type="entry name" value="ABC_Iron-Siderophores_B12_Hemin"/>
    <property type="match status" value="1"/>
</dbReference>
<keyword evidence="4" id="KW-1003">Cell membrane</keyword>
<evidence type="ECO:0000256" key="6">
    <source>
        <dbReference type="ARBA" id="ARBA00022741"/>
    </source>
</evidence>
<accession>A0A2A3K1A6</accession>
<dbReference type="GO" id="GO:0005524">
    <property type="term" value="F:ATP binding"/>
    <property type="evidence" value="ECO:0007669"/>
    <property type="project" value="UniProtKB-KW"/>
</dbReference>
<evidence type="ECO:0000256" key="3">
    <source>
        <dbReference type="ARBA" id="ARBA00022448"/>
    </source>
</evidence>
<dbReference type="SMART" id="SM00382">
    <property type="entry name" value="AAA"/>
    <property type="match status" value="1"/>
</dbReference>
<keyword evidence="8" id="KW-0408">Iron</keyword>
<keyword evidence="5" id="KW-0410">Iron transport</keyword>
<protein>
    <recommendedName>
        <fullName evidence="11">ABC transporter domain-containing protein</fullName>
    </recommendedName>
</protein>
<dbReference type="SUPFAM" id="SSF52540">
    <property type="entry name" value="P-loop containing nucleoside triphosphate hydrolases"/>
    <property type="match status" value="1"/>
</dbReference>
<dbReference type="PANTHER" id="PTHR42771:SF2">
    <property type="entry name" value="IRON(3+)-HYDROXAMATE IMPORT ATP-BINDING PROTEIN FHUC"/>
    <property type="match status" value="1"/>
</dbReference>
<dbReference type="PROSITE" id="PS50893">
    <property type="entry name" value="ABC_TRANSPORTER_2"/>
    <property type="match status" value="1"/>
</dbReference>
<evidence type="ECO:0000259" key="11">
    <source>
        <dbReference type="PROSITE" id="PS50893"/>
    </source>
</evidence>
<evidence type="ECO:0000313" key="12">
    <source>
        <dbReference type="EMBL" id="PBD20440.1"/>
    </source>
</evidence>
<organism evidence="12">
    <name type="scientific">Alloyangia mangrovi</name>
    <dbReference type="NCBI Taxonomy" id="1779329"/>
    <lineage>
        <taxon>Bacteria</taxon>
        <taxon>Pseudomonadati</taxon>
        <taxon>Pseudomonadota</taxon>
        <taxon>Alphaproteobacteria</taxon>
        <taxon>Rhodobacterales</taxon>
        <taxon>Roseobacteraceae</taxon>
        <taxon>Alloyangia</taxon>
    </lineage>
</organism>
<comment type="similarity">
    <text evidence="2">Belongs to the ABC transporter superfamily.</text>
</comment>
<evidence type="ECO:0000256" key="5">
    <source>
        <dbReference type="ARBA" id="ARBA00022496"/>
    </source>
</evidence>
<dbReference type="Gene3D" id="3.40.50.300">
    <property type="entry name" value="P-loop containing nucleotide triphosphate hydrolases"/>
    <property type="match status" value="1"/>
</dbReference>
<keyword evidence="3" id="KW-0813">Transport</keyword>
<evidence type="ECO:0000256" key="10">
    <source>
        <dbReference type="ARBA" id="ARBA00023136"/>
    </source>
</evidence>
<dbReference type="AlphaFoldDB" id="A0A2A3K1A6"/>
<keyword evidence="6" id="KW-0547">Nucleotide-binding</keyword>
<proteinExistence type="inferred from homology"/>
<comment type="caution">
    <text evidence="12">The sequence shown here is derived from an EMBL/GenBank/DDBJ whole genome shotgun (WGS) entry which is preliminary data.</text>
</comment>
<feature type="domain" description="ABC transporter" evidence="11">
    <location>
        <begin position="9"/>
        <end position="245"/>
    </location>
</feature>
<dbReference type="FunFam" id="3.40.50.300:FF:000134">
    <property type="entry name" value="Iron-enterobactin ABC transporter ATP-binding protein"/>
    <property type="match status" value="1"/>
</dbReference>
<reference evidence="12" key="1">
    <citation type="submission" date="2017-09" db="EMBL/GenBank/DDBJ databases">
        <title>Yangia sp. SAOS 153D whole genome sequencing.</title>
        <authorList>
            <person name="Verma A."/>
            <person name="Krishnamurthi S."/>
        </authorList>
    </citation>
    <scope>NUCLEOTIDE SEQUENCE [LARGE SCALE GENOMIC DNA]</scope>
    <source>
        <strain evidence="12">SAOS 153D</strain>
    </source>
</reference>
<evidence type="ECO:0000256" key="2">
    <source>
        <dbReference type="ARBA" id="ARBA00005417"/>
    </source>
</evidence>
<dbReference type="GO" id="GO:0005886">
    <property type="term" value="C:plasma membrane"/>
    <property type="evidence" value="ECO:0007669"/>
    <property type="project" value="UniProtKB-SubCell"/>
</dbReference>
<evidence type="ECO:0000256" key="1">
    <source>
        <dbReference type="ARBA" id="ARBA00004202"/>
    </source>
</evidence>
<sequence>MTPTKPPALSATGLCVGYAGMQVLRGLDLRIAPGTFTALTGANGSGKSTLLRSFCRNLRPTAGTVALDGMDLRTLPARRIARRLAFLSQNPMAPEGLPLAELIRLGRHPHRGPFARWSQDDAHACADAMRMTRTEAFAARALETLSGGQRQRGWIAMALAQQTEILLLDEPTTFLDLSHQIEVMELLVRLVRREGKTVVAVLHDLNQAARYVDRMAVLRDGAILTEGSPAEVMTAETLWTGFGVQAEVHPDPVTGSPMALPRAMQSDHS</sequence>
<dbReference type="Pfam" id="PF00005">
    <property type="entry name" value="ABC_tran"/>
    <property type="match status" value="1"/>
</dbReference>
<gene>
    <name evidence="12" type="ORF">CLG85_03920</name>
</gene>
<name>A0A2A3K1A6_9RHOB</name>
<dbReference type="InterPro" id="IPR003439">
    <property type="entry name" value="ABC_transporter-like_ATP-bd"/>
</dbReference>
<dbReference type="InterPro" id="IPR027417">
    <property type="entry name" value="P-loop_NTPase"/>
</dbReference>
<dbReference type="EMBL" id="NTHN01000044">
    <property type="protein sequence ID" value="PBD20440.1"/>
    <property type="molecule type" value="Genomic_DNA"/>
</dbReference>
<evidence type="ECO:0000256" key="9">
    <source>
        <dbReference type="ARBA" id="ARBA00023065"/>
    </source>
</evidence>
<keyword evidence="10" id="KW-0472">Membrane</keyword>
<dbReference type="OrthoDB" id="9805601at2"/>
<dbReference type="PANTHER" id="PTHR42771">
    <property type="entry name" value="IRON(3+)-HYDROXAMATE IMPORT ATP-BINDING PROTEIN FHUC"/>
    <property type="match status" value="1"/>
</dbReference>
<evidence type="ECO:0000256" key="4">
    <source>
        <dbReference type="ARBA" id="ARBA00022475"/>
    </source>
</evidence>
<evidence type="ECO:0000256" key="7">
    <source>
        <dbReference type="ARBA" id="ARBA00022840"/>
    </source>
</evidence>
<evidence type="ECO:0000256" key="8">
    <source>
        <dbReference type="ARBA" id="ARBA00023004"/>
    </source>
</evidence>